<comment type="caution">
    <text evidence="2">The sequence shown here is derived from an EMBL/GenBank/DDBJ whole genome shotgun (WGS) entry which is preliminary data.</text>
</comment>
<proteinExistence type="predicted"/>
<evidence type="ECO:0000256" key="1">
    <source>
        <dbReference type="SAM" id="MobiDB-lite"/>
    </source>
</evidence>
<feature type="region of interest" description="Disordered" evidence="1">
    <location>
        <begin position="431"/>
        <end position="466"/>
    </location>
</feature>
<dbReference type="Proteomes" id="UP001218218">
    <property type="component" value="Unassembled WGS sequence"/>
</dbReference>
<evidence type="ECO:0008006" key="4">
    <source>
        <dbReference type="Google" id="ProtNLM"/>
    </source>
</evidence>
<dbReference type="AlphaFoldDB" id="A0AAD6ZW08"/>
<protein>
    <recommendedName>
        <fullName evidence="4">CCHC-type domain-containing protein</fullName>
    </recommendedName>
</protein>
<feature type="region of interest" description="Disordered" evidence="1">
    <location>
        <begin position="574"/>
        <end position="594"/>
    </location>
</feature>
<feature type="region of interest" description="Disordered" evidence="1">
    <location>
        <begin position="149"/>
        <end position="168"/>
    </location>
</feature>
<evidence type="ECO:0000313" key="2">
    <source>
        <dbReference type="EMBL" id="KAJ7340621.1"/>
    </source>
</evidence>
<name>A0AAD6ZW08_9AGAR</name>
<sequence>MLTEYAAGPSYKDYKRAVMNAYPEVQEDLDGTLEELESLCKENKNIKRAEEGRLKRFGMRFRALVKKLTKEPAIILNKEACRRYLDSLERGFAETLRMAINTRNLIKEDLVQAGINPPAAGALDSRKEDPILLEELVKMAERLANKGSTEVTWGDDDSPEVRRSDQFPTVNIERRDARIEELGGEVSGLRDAMVVVQKQAKAAHDELLKAFQNSRNPGPTREDNERRESGSHNGQTNSYGADRQYNRGNSNTTQRNGCYYCEGQDHYSKECTVKAAHIHKGWVTVEDGQQRLADGNYIPRGKGSAAERVEGYWQKKGAVGQHFNAETFYNGTLDDEFDTLRDEVRTLRVKLNQVATGGQQSSFVQSAPTHVQNQPYGRQSTPTPAVNMEELGRTFFNMMRMGNSAQDQYIQTLEQGAERFVRRTAGAGFLEAPRREALAKPDKPKPQEGKKSENKNEREKEKRQELPYRFVKPTEAGARTQPASESKAERRYLEEAGKAYELKAPIQREGLTDEMLERINNTEVTVKLGDLFGMSKDLREGEKLRLTRIRQPLKEQAKEKGQAPQAVEQQAFSNLARQDKNSTGTIGRSSKGLSHGFSQTLEELTWPGQGEELGIIVGFDGKKELKMEKIYQPRGGVMTAEKTIEAYVAASTESRDMEEDGVAADLFAGYRAQTIKELDGVPHKRS</sequence>
<feature type="compositionally biased region" description="Basic and acidic residues" evidence="1">
    <location>
        <begin position="432"/>
        <end position="466"/>
    </location>
</feature>
<feature type="compositionally biased region" description="Basic and acidic residues" evidence="1">
    <location>
        <begin position="220"/>
        <end position="230"/>
    </location>
</feature>
<dbReference type="EMBL" id="JARIHO010000026">
    <property type="protein sequence ID" value="KAJ7340621.1"/>
    <property type="molecule type" value="Genomic_DNA"/>
</dbReference>
<organism evidence="2 3">
    <name type="scientific">Mycena albidolilacea</name>
    <dbReference type="NCBI Taxonomy" id="1033008"/>
    <lineage>
        <taxon>Eukaryota</taxon>
        <taxon>Fungi</taxon>
        <taxon>Dikarya</taxon>
        <taxon>Basidiomycota</taxon>
        <taxon>Agaricomycotina</taxon>
        <taxon>Agaricomycetes</taxon>
        <taxon>Agaricomycetidae</taxon>
        <taxon>Agaricales</taxon>
        <taxon>Marasmiineae</taxon>
        <taxon>Mycenaceae</taxon>
        <taxon>Mycena</taxon>
    </lineage>
</organism>
<reference evidence="2" key="1">
    <citation type="submission" date="2023-03" db="EMBL/GenBank/DDBJ databases">
        <title>Massive genome expansion in bonnet fungi (Mycena s.s.) driven by repeated elements and novel gene families across ecological guilds.</title>
        <authorList>
            <consortium name="Lawrence Berkeley National Laboratory"/>
            <person name="Harder C.B."/>
            <person name="Miyauchi S."/>
            <person name="Viragh M."/>
            <person name="Kuo A."/>
            <person name="Thoen E."/>
            <person name="Andreopoulos B."/>
            <person name="Lu D."/>
            <person name="Skrede I."/>
            <person name="Drula E."/>
            <person name="Henrissat B."/>
            <person name="Morin E."/>
            <person name="Kohler A."/>
            <person name="Barry K."/>
            <person name="LaButti K."/>
            <person name="Morin E."/>
            <person name="Salamov A."/>
            <person name="Lipzen A."/>
            <person name="Mereny Z."/>
            <person name="Hegedus B."/>
            <person name="Baldrian P."/>
            <person name="Stursova M."/>
            <person name="Weitz H."/>
            <person name="Taylor A."/>
            <person name="Grigoriev I.V."/>
            <person name="Nagy L.G."/>
            <person name="Martin F."/>
            <person name="Kauserud H."/>
        </authorList>
    </citation>
    <scope>NUCLEOTIDE SEQUENCE</scope>
    <source>
        <strain evidence="2">CBHHK002</strain>
    </source>
</reference>
<accession>A0AAD6ZW08</accession>
<evidence type="ECO:0000313" key="3">
    <source>
        <dbReference type="Proteomes" id="UP001218218"/>
    </source>
</evidence>
<feature type="region of interest" description="Disordered" evidence="1">
    <location>
        <begin position="208"/>
        <end position="249"/>
    </location>
</feature>
<gene>
    <name evidence="2" type="ORF">DFH08DRAFT_811832</name>
</gene>
<keyword evidence="3" id="KW-1185">Reference proteome</keyword>